<keyword evidence="2" id="KW-0732">Signal</keyword>
<evidence type="ECO:0008006" key="5">
    <source>
        <dbReference type="Google" id="ProtNLM"/>
    </source>
</evidence>
<evidence type="ECO:0000256" key="2">
    <source>
        <dbReference type="SAM" id="SignalP"/>
    </source>
</evidence>
<feature type="signal peptide" evidence="2">
    <location>
        <begin position="1"/>
        <end position="20"/>
    </location>
</feature>
<gene>
    <name evidence="3" type="ORF">JK359_14645</name>
</gene>
<evidence type="ECO:0000313" key="3">
    <source>
        <dbReference type="EMBL" id="MBL1083212.1"/>
    </source>
</evidence>
<feature type="region of interest" description="Disordered" evidence="1">
    <location>
        <begin position="134"/>
        <end position="155"/>
    </location>
</feature>
<dbReference type="AlphaFoldDB" id="A0A937EHJ3"/>
<dbReference type="Proteomes" id="UP000661858">
    <property type="component" value="Unassembled WGS sequence"/>
</dbReference>
<feature type="compositionally biased region" description="Low complexity" evidence="1">
    <location>
        <begin position="145"/>
        <end position="155"/>
    </location>
</feature>
<accession>A0A937EHJ3</accession>
<name>A0A937EHJ3_9ACTN</name>
<keyword evidence="4" id="KW-1185">Reference proteome</keyword>
<proteinExistence type="predicted"/>
<organism evidence="3 4">
    <name type="scientific">Streptomyces actinomycinicus</name>
    <dbReference type="NCBI Taxonomy" id="1695166"/>
    <lineage>
        <taxon>Bacteria</taxon>
        <taxon>Bacillati</taxon>
        <taxon>Actinomycetota</taxon>
        <taxon>Actinomycetes</taxon>
        <taxon>Kitasatosporales</taxon>
        <taxon>Streptomycetaceae</taxon>
        <taxon>Streptomyces</taxon>
    </lineage>
</organism>
<reference evidence="3" key="1">
    <citation type="submission" date="2021-01" db="EMBL/GenBank/DDBJ databases">
        <title>WGS of actinomycetes isolated from Thailand.</title>
        <authorList>
            <person name="Thawai C."/>
        </authorList>
    </citation>
    <scope>NUCLEOTIDE SEQUENCE</scope>
    <source>
        <strain evidence="3">RCU-197</strain>
    </source>
</reference>
<evidence type="ECO:0000256" key="1">
    <source>
        <dbReference type="SAM" id="MobiDB-lite"/>
    </source>
</evidence>
<feature type="chain" id="PRO_5038547099" description="Lipoprotein" evidence="2">
    <location>
        <begin position="21"/>
        <end position="155"/>
    </location>
</feature>
<protein>
    <recommendedName>
        <fullName evidence="5">Lipoprotein</fullName>
    </recommendedName>
</protein>
<comment type="caution">
    <text evidence="3">The sequence shown here is derived from an EMBL/GenBank/DDBJ whole genome shotgun (WGS) entry which is preliminary data.</text>
</comment>
<dbReference type="EMBL" id="JAERRK010000006">
    <property type="protein sequence ID" value="MBL1083212.1"/>
    <property type="molecule type" value="Genomic_DNA"/>
</dbReference>
<dbReference type="PROSITE" id="PS51257">
    <property type="entry name" value="PROKAR_LIPOPROTEIN"/>
    <property type="match status" value="1"/>
</dbReference>
<dbReference type="RefSeq" id="WP_201835678.1">
    <property type="nucleotide sequence ID" value="NZ_JAERRK010000006.1"/>
</dbReference>
<sequence length="155" mass="16384">MNPRHMAVAALALLALSGCAVEQGSEEAGPKPHSSPADGARRAVDAYLSALNTRSATGLIRTGGVQDAPWSRREAAKILADKGGRGWRVSSLEIDRDMGPDTGSARLSAEDEAGRFMKDTFTVTRDNGRWHLVLFTGQPGRPDRTPASTAAPTTS</sequence>
<evidence type="ECO:0000313" key="4">
    <source>
        <dbReference type="Proteomes" id="UP000661858"/>
    </source>
</evidence>